<dbReference type="GO" id="GO:0004359">
    <property type="term" value="F:glutaminase activity"/>
    <property type="evidence" value="ECO:0007669"/>
    <property type="project" value="InterPro"/>
</dbReference>
<dbReference type="InterPro" id="IPR014729">
    <property type="entry name" value="Rossmann-like_a/b/a_fold"/>
</dbReference>
<dbReference type="AlphaFoldDB" id="A0A8H4YS82"/>
<dbReference type="UniPathway" id="UPA00253">
    <property type="reaction ID" value="UER00334"/>
</dbReference>
<keyword evidence="5 8" id="KW-0067">ATP-binding</keyword>
<dbReference type="SUPFAM" id="SSF56317">
    <property type="entry name" value="Carbon-nitrogen hydrolase"/>
    <property type="match status" value="1"/>
</dbReference>
<dbReference type="FunFam" id="3.40.50.620:FF:000036">
    <property type="entry name" value="Glutamine-dependent NAD(+) synthetase"/>
    <property type="match status" value="1"/>
</dbReference>
<dbReference type="PANTHER" id="PTHR23090">
    <property type="entry name" value="NH 3 /GLUTAMINE-DEPENDENT NAD + SYNTHETASE"/>
    <property type="match status" value="1"/>
</dbReference>
<organism evidence="10 11">
    <name type="scientific">Fusarium anthophilum</name>
    <dbReference type="NCBI Taxonomy" id="48485"/>
    <lineage>
        <taxon>Eukaryota</taxon>
        <taxon>Fungi</taxon>
        <taxon>Dikarya</taxon>
        <taxon>Ascomycota</taxon>
        <taxon>Pezizomycotina</taxon>
        <taxon>Sordariomycetes</taxon>
        <taxon>Hypocreomycetidae</taxon>
        <taxon>Hypocreales</taxon>
        <taxon>Nectriaceae</taxon>
        <taxon>Fusarium</taxon>
        <taxon>Fusarium fujikuroi species complex</taxon>
    </lineage>
</organism>
<dbReference type="Pfam" id="PF00795">
    <property type="entry name" value="CN_hydrolase"/>
    <property type="match status" value="1"/>
</dbReference>
<dbReference type="Proteomes" id="UP000573603">
    <property type="component" value="Unassembled WGS sequence"/>
</dbReference>
<comment type="catalytic activity">
    <reaction evidence="7 8">
        <text>deamido-NAD(+) + L-glutamine + ATP + H2O = L-glutamate + AMP + diphosphate + NAD(+) + H(+)</text>
        <dbReference type="Rhea" id="RHEA:24384"/>
        <dbReference type="ChEBI" id="CHEBI:15377"/>
        <dbReference type="ChEBI" id="CHEBI:15378"/>
        <dbReference type="ChEBI" id="CHEBI:29985"/>
        <dbReference type="ChEBI" id="CHEBI:30616"/>
        <dbReference type="ChEBI" id="CHEBI:33019"/>
        <dbReference type="ChEBI" id="CHEBI:57540"/>
        <dbReference type="ChEBI" id="CHEBI:58359"/>
        <dbReference type="ChEBI" id="CHEBI:58437"/>
        <dbReference type="ChEBI" id="CHEBI:456215"/>
        <dbReference type="EC" id="6.3.5.1"/>
    </reaction>
</comment>
<keyword evidence="6 8" id="KW-0520">NAD</keyword>
<dbReference type="EMBL" id="JABEVY010000430">
    <property type="protein sequence ID" value="KAF5232890.1"/>
    <property type="molecule type" value="Genomic_DNA"/>
</dbReference>
<evidence type="ECO:0000256" key="7">
    <source>
        <dbReference type="ARBA" id="ARBA00052340"/>
    </source>
</evidence>
<dbReference type="CDD" id="cd00553">
    <property type="entry name" value="NAD_synthase"/>
    <property type="match status" value="1"/>
</dbReference>
<dbReference type="Gene3D" id="3.40.50.620">
    <property type="entry name" value="HUPs"/>
    <property type="match status" value="1"/>
</dbReference>
<evidence type="ECO:0000313" key="11">
    <source>
        <dbReference type="Proteomes" id="UP000573603"/>
    </source>
</evidence>
<comment type="similarity">
    <text evidence="2 8">In the C-terminal section; belongs to the NAD synthetase family.</text>
</comment>
<dbReference type="HAMAP" id="MF_02090">
    <property type="entry name" value="NadE_glutamine_dep"/>
    <property type="match status" value="1"/>
</dbReference>
<evidence type="ECO:0000256" key="1">
    <source>
        <dbReference type="ARBA" id="ARBA00005188"/>
    </source>
</evidence>
<dbReference type="GO" id="GO:0005737">
    <property type="term" value="C:cytoplasm"/>
    <property type="evidence" value="ECO:0007669"/>
    <property type="project" value="InterPro"/>
</dbReference>
<dbReference type="PIRSF" id="PIRSF006630">
    <property type="entry name" value="NADS_GAT"/>
    <property type="match status" value="1"/>
</dbReference>
<dbReference type="InterPro" id="IPR014445">
    <property type="entry name" value="Gln-dep_NAD_synthase"/>
</dbReference>
<dbReference type="PROSITE" id="PS50263">
    <property type="entry name" value="CN_HYDROLASE"/>
    <property type="match status" value="1"/>
</dbReference>
<dbReference type="InterPro" id="IPR036526">
    <property type="entry name" value="C-N_Hydrolase_sf"/>
</dbReference>
<dbReference type="GO" id="GO:0005524">
    <property type="term" value="F:ATP binding"/>
    <property type="evidence" value="ECO:0007669"/>
    <property type="project" value="UniProtKB-UniRule"/>
</dbReference>
<evidence type="ECO:0000313" key="10">
    <source>
        <dbReference type="EMBL" id="KAF5232890.1"/>
    </source>
</evidence>
<evidence type="ECO:0000256" key="8">
    <source>
        <dbReference type="PIRNR" id="PIRNR006630"/>
    </source>
</evidence>
<feature type="domain" description="CN hydrolase" evidence="9">
    <location>
        <begin position="5"/>
        <end position="270"/>
    </location>
</feature>
<dbReference type="InterPro" id="IPR003694">
    <property type="entry name" value="NAD_synthase"/>
</dbReference>
<protein>
    <recommendedName>
        <fullName evidence="8">Glutamine-dependent NAD(+) synthetase</fullName>
        <ecNumber evidence="8">6.3.5.1</ecNumber>
    </recommendedName>
    <alternativeName>
        <fullName evidence="8">NAD(+) synthase [glutamine-hydrolyzing]</fullName>
    </alternativeName>
</protein>
<sequence>MADLITLATCSLNQWVLDWEGNLKRIRKSIILAKEAGATLRTGPELEITGYGWQADVYEHSLESLLAILTDTELHGILIDVGLPLMHRGCRYNCRAIILDGKLLCLRPKIYLANDGNFRENRFFTPWNRPRYVEQYNLPPALQKHQGVRQVPIGDVVLSLNDTTVAAETCEELFTPQAPHINMALNGVEIFTNSSGSHHTLRKLDERIALISEATRKSGGVYLYANQSGSDGDRLLYDGASLIMVNGSIVAQGSQFSLDDVEVVTATVDLEEVRAYRFAPSRNFQAVQAPVYERIEVDFSLGHEDLDLLRAPTAPRPARYHVPEEEIALGPACWLWDYLRRSRASGYLVPLSGGIDSCATATIVFSMCRLVIEAIKAGNEEVIEDVKRIAVFSDKLPETAEEFCNQIFHTVYMGMEKQSSKETRQRAKDLAERIGSYHTDMNIDDTFHATKNLLTQGTGFEPKFKVHGGSATENLALQNIQARSRMVIAYYYAQMLPTVRQRPGGGSLLVLGSSNVDECLRGCECASKKATAMLTNDVFQTSQNTNDRSCSSADLNPIGAVSKRDLKSFISWAAKNFDMPILEEFIHATPTAELEPITENYVQSDEVDMGMTYDELARFGRLRKESKLGPYGMFLRLVEEWGGEAVHVENYSPDDHRFDLRPLFYPPAFQGWSFQKIDKRVEALEKALEKKQAASASK</sequence>
<dbReference type="InterPro" id="IPR022310">
    <property type="entry name" value="NAD/GMP_synthase"/>
</dbReference>
<reference evidence="10 11" key="1">
    <citation type="journal article" date="2020" name="BMC Genomics">
        <title>Correction to: Identification and distribution of gene clusters required for synthesis of sphingolipid metabolism inhibitors in diverse species of the filamentous fungus Fusarium.</title>
        <authorList>
            <person name="Kim H.S."/>
            <person name="Lohmar J.M."/>
            <person name="Busman M."/>
            <person name="Brown D.W."/>
            <person name="Naumann T.A."/>
            <person name="Divon H.H."/>
            <person name="Lysoe E."/>
            <person name="Uhlig S."/>
            <person name="Proctor R.H."/>
        </authorList>
    </citation>
    <scope>NUCLEOTIDE SEQUENCE [LARGE SCALE GENOMIC DNA]</scope>
    <source>
        <strain evidence="10 11">NRRL 25214</strain>
    </source>
</reference>
<keyword evidence="3 8" id="KW-0436">Ligase</keyword>
<evidence type="ECO:0000259" key="9">
    <source>
        <dbReference type="PROSITE" id="PS50263"/>
    </source>
</evidence>
<keyword evidence="4 8" id="KW-0547">Nucleotide-binding</keyword>
<dbReference type="FunFam" id="3.60.110.10:FF:000003">
    <property type="entry name" value="Glutamine-dependent NAD(+) synthetase"/>
    <property type="match status" value="1"/>
</dbReference>
<dbReference type="InterPro" id="IPR003010">
    <property type="entry name" value="C-N_Hydrolase"/>
</dbReference>
<accession>A0A8H4YS82</accession>
<dbReference type="EC" id="6.3.5.1" evidence="8"/>
<evidence type="ECO:0000256" key="2">
    <source>
        <dbReference type="ARBA" id="ARBA00007145"/>
    </source>
</evidence>
<dbReference type="SUPFAM" id="SSF52402">
    <property type="entry name" value="Adenine nucleotide alpha hydrolases-like"/>
    <property type="match status" value="1"/>
</dbReference>
<gene>
    <name evidence="10" type="ORF">FANTH_12782</name>
</gene>
<dbReference type="Pfam" id="PF02540">
    <property type="entry name" value="NAD_synthase"/>
    <property type="match status" value="2"/>
</dbReference>
<evidence type="ECO:0000256" key="3">
    <source>
        <dbReference type="ARBA" id="ARBA00022598"/>
    </source>
</evidence>
<dbReference type="CDD" id="cd07570">
    <property type="entry name" value="GAT_Gln-NAD-synth"/>
    <property type="match status" value="1"/>
</dbReference>
<dbReference type="GO" id="GO:0009435">
    <property type="term" value="P:NAD+ biosynthetic process"/>
    <property type="evidence" value="ECO:0007669"/>
    <property type="project" value="UniProtKB-UniRule"/>
</dbReference>
<comment type="caution">
    <text evidence="10">The sequence shown here is derived from an EMBL/GenBank/DDBJ whole genome shotgun (WGS) entry which is preliminary data.</text>
</comment>
<keyword evidence="11" id="KW-1185">Reference proteome</keyword>
<dbReference type="Gene3D" id="3.60.110.10">
    <property type="entry name" value="Carbon-nitrogen hydrolase"/>
    <property type="match status" value="1"/>
</dbReference>
<evidence type="ECO:0000256" key="4">
    <source>
        <dbReference type="ARBA" id="ARBA00022741"/>
    </source>
</evidence>
<dbReference type="GO" id="GO:0003952">
    <property type="term" value="F:NAD+ synthase (glutamine-hydrolyzing) activity"/>
    <property type="evidence" value="ECO:0007669"/>
    <property type="project" value="UniProtKB-UniRule"/>
</dbReference>
<name>A0A8H4YS82_9HYPO</name>
<evidence type="ECO:0000256" key="6">
    <source>
        <dbReference type="ARBA" id="ARBA00023027"/>
    </source>
</evidence>
<proteinExistence type="inferred from homology"/>
<evidence type="ECO:0000256" key="5">
    <source>
        <dbReference type="ARBA" id="ARBA00022840"/>
    </source>
</evidence>
<comment type="pathway">
    <text evidence="1 8">Cofactor biosynthesis; NAD(+) biosynthesis; NAD(+) from deamido-NAD(+) (L-Gln route): step 1/1.</text>
</comment>
<dbReference type="PANTHER" id="PTHR23090:SF9">
    <property type="entry name" value="GLUTAMINE-DEPENDENT NAD(+) SYNTHETASE"/>
    <property type="match status" value="1"/>
</dbReference>